<protein>
    <submittedName>
        <fullName evidence="2">Uncharacterized protein</fullName>
    </submittedName>
</protein>
<gene>
    <name evidence="2" type="ORF">L596_011448</name>
</gene>
<dbReference type="EMBL" id="AZBU02000003">
    <property type="protein sequence ID" value="TKR86956.1"/>
    <property type="molecule type" value="Genomic_DNA"/>
</dbReference>
<sequence>MSRHCKAVCICSRKRSSLSVDDSTARAIFVVDFLPVQMLPAMIFLFQQLECKRPNFYEQRFCIIEAGCFISCSVFFAIGLSFFIFYSFGKDRVGCLIEDENGTRTQIQKATAPDRCRRRRKRKTTRGNAKTFLSRIRRPH</sequence>
<feature type="transmembrane region" description="Helical" evidence="1">
    <location>
        <begin position="66"/>
        <end position="88"/>
    </location>
</feature>
<evidence type="ECO:0000256" key="1">
    <source>
        <dbReference type="SAM" id="Phobius"/>
    </source>
</evidence>
<keyword evidence="3" id="KW-1185">Reference proteome</keyword>
<keyword evidence="1" id="KW-0812">Transmembrane</keyword>
<reference evidence="2 3" key="2">
    <citation type="journal article" date="2019" name="G3 (Bethesda)">
        <title>Hybrid Assembly of the Genome of the Entomopathogenic Nematode Steinernema carpocapsae Identifies the X-Chromosome.</title>
        <authorList>
            <person name="Serra L."/>
            <person name="Macchietto M."/>
            <person name="Macias-Munoz A."/>
            <person name="McGill C.J."/>
            <person name="Rodriguez I.M."/>
            <person name="Rodriguez B."/>
            <person name="Murad R."/>
            <person name="Mortazavi A."/>
        </authorList>
    </citation>
    <scope>NUCLEOTIDE SEQUENCE [LARGE SCALE GENOMIC DNA]</scope>
    <source>
        <strain evidence="2 3">ALL</strain>
    </source>
</reference>
<dbReference type="AlphaFoldDB" id="A0A4U5NUC1"/>
<dbReference type="Proteomes" id="UP000298663">
    <property type="component" value="Unassembled WGS sequence"/>
</dbReference>
<evidence type="ECO:0000313" key="2">
    <source>
        <dbReference type="EMBL" id="TKR86956.1"/>
    </source>
</evidence>
<keyword evidence="1" id="KW-1133">Transmembrane helix</keyword>
<reference evidence="2 3" key="1">
    <citation type="journal article" date="2015" name="Genome Biol.">
        <title>Comparative genomics of Steinernema reveals deeply conserved gene regulatory networks.</title>
        <authorList>
            <person name="Dillman A.R."/>
            <person name="Macchietto M."/>
            <person name="Porter C.F."/>
            <person name="Rogers A."/>
            <person name="Williams B."/>
            <person name="Antoshechkin I."/>
            <person name="Lee M.M."/>
            <person name="Goodwin Z."/>
            <person name="Lu X."/>
            <person name="Lewis E.E."/>
            <person name="Goodrich-Blair H."/>
            <person name="Stock S.P."/>
            <person name="Adams B.J."/>
            <person name="Sternberg P.W."/>
            <person name="Mortazavi A."/>
        </authorList>
    </citation>
    <scope>NUCLEOTIDE SEQUENCE [LARGE SCALE GENOMIC DNA]</scope>
    <source>
        <strain evidence="2 3">ALL</strain>
    </source>
</reference>
<proteinExistence type="predicted"/>
<name>A0A4U5NUC1_STECR</name>
<accession>A0A4U5NUC1</accession>
<feature type="transmembrane region" description="Helical" evidence="1">
    <location>
        <begin position="27"/>
        <end position="46"/>
    </location>
</feature>
<organism evidence="2 3">
    <name type="scientific">Steinernema carpocapsae</name>
    <name type="common">Entomopathogenic nematode</name>
    <dbReference type="NCBI Taxonomy" id="34508"/>
    <lineage>
        <taxon>Eukaryota</taxon>
        <taxon>Metazoa</taxon>
        <taxon>Ecdysozoa</taxon>
        <taxon>Nematoda</taxon>
        <taxon>Chromadorea</taxon>
        <taxon>Rhabditida</taxon>
        <taxon>Tylenchina</taxon>
        <taxon>Panagrolaimomorpha</taxon>
        <taxon>Strongyloidoidea</taxon>
        <taxon>Steinernematidae</taxon>
        <taxon>Steinernema</taxon>
    </lineage>
</organism>
<keyword evidence="1" id="KW-0472">Membrane</keyword>
<evidence type="ECO:0000313" key="3">
    <source>
        <dbReference type="Proteomes" id="UP000298663"/>
    </source>
</evidence>
<comment type="caution">
    <text evidence="2">The sequence shown here is derived from an EMBL/GenBank/DDBJ whole genome shotgun (WGS) entry which is preliminary data.</text>
</comment>